<dbReference type="InterPro" id="IPR013083">
    <property type="entry name" value="Znf_RING/FYVE/PHD"/>
</dbReference>
<dbReference type="SMART" id="SM00185">
    <property type="entry name" value="ARM"/>
    <property type="match status" value="3"/>
</dbReference>
<dbReference type="GO" id="GO:0061630">
    <property type="term" value="F:ubiquitin protein ligase activity"/>
    <property type="evidence" value="ECO:0007669"/>
    <property type="project" value="UniProtKB-EC"/>
</dbReference>
<dbReference type="SMART" id="SM00504">
    <property type="entry name" value="Ubox"/>
    <property type="match status" value="2"/>
</dbReference>
<keyword evidence="9" id="KW-1185">Reference proteome</keyword>
<keyword evidence="6" id="KW-0833">Ubl conjugation pathway</keyword>
<evidence type="ECO:0000256" key="5">
    <source>
        <dbReference type="ARBA" id="ARBA00022737"/>
    </source>
</evidence>
<dbReference type="PROSITE" id="PS51698">
    <property type="entry name" value="U_BOX"/>
    <property type="match status" value="2"/>
</dbReference>
<evidence type="ECO:0000256" key="4">
    <source>
        <dbReference type="ARBA" id="ARBA00022679"/>
    </source>
</evidence>
<keyword evidence="4" id="KW-0808">Transferase</keyword>
<comment type="pathway">
    <text evidence="2">Protein modification; protein ubiquitination.</text>
</comment>
<proteinExistence type="predicted"/>
<reference evidence="8" key="1">
    <citation type="submission" date="2021-01" db="EMBL/GenBank/DDBJ databases">
        <authorList>
            <person name="Bezrukov I."/>
        </authorList>
    </citation>
    <scope>NUCLEOTIDE SEQUENCE</scope>
</reference>
<dbReference type="GO" id="GO:0016567">
    <property type="term" value="P:protein ubiquitination"/>
    <property type="evidence" value="ECO:0007669"/>
    <property type="project" value="InterPro"/>
</dbReference>
<dbReference type="InterPro" id="IPR011989">
    <property type="entry name" value="ARM-like"/>
</dbReference>
<dbReference type="AlphaFoldDB" id="A0A8S2AKH1"/>
<evidence type="ECO:0000256" key="6">
    <source>
        <dbReference type="ARBA" id="ARBA00022786"/>
    </source>
</evidence>
<dbReference type="Gene3D" id="1.25.10.10">
    <property type="entry name" value="Leucine-rich Repeat Variant"/>
    <property type="match status" value="2"/>
</dbReference>
<comment type="catalytic activity">
    <reaction evidence="1">
        <text>S-ubiquitinyl-[E2 ubiquitin-conjugating enzyme]-L-cysteine + [acceptor protein]-L-lysine = [E2 ubiquitin-conjugating enzyme]-L-cysteine + N(6)-ubiquitinyl-[acceptor protein]-L-lysine.</text>
        <dbReference type="EC" id="2.3.2.27"/>
    </reaction>
</comment>
<feature type="domain" description="U-box" evidence="7">
    <location>
        <begin position="580"/>
        <end position="653"/>
    </location>
</feature>
<dbReference type="PANTHER" id="PTHR23315">
    <property type="entry name" value="U BOX DOMAIN-CONTAINING"/>
    <property type="match status" value="1"/>
</dbReference>
<dbReference type="PANTHER" id="PTHR23315:SF265">
    <property type="entry name" value="U-BOX DOMAIN-CONTAINING PROTEIN 46-RELATED"/>
    <property type="match status" value="1"/>
</dbReference>
<gene>
    <name evidence="8" type="ORF">AARE701A_LOCUS15558</name>
</gene>
<evidence type="ECO:0000259" key="7">
    <source>
        <dbReference type="PROSITE" id="PS51698"/>
    </source>
</evidence>
<name>A0A8S2AKH1_ARAAE</name>
<dbReference type="Pfam" id="PF04564">
    <property type="entry name" value="U-box"/>
    <property type="match status" value="2"/>
</dbReference>
<dbReference type="CDD" id="cd16664">
    <property type="entry name" value="RING-Ubox_PUB"/>
    <property type="match status" value="2"/>
</dbReference>
<dbReference type="InterPro" id="IPR045210">
    <property type="entry name" value="RING-Ubox_PUB"/>
</dbReference>
<evidence type="ECO:0000256" key="1">
    <source>
        <dbReference type="ARBA" id="ARBA00000900"/>
    </source>
</evidence>
<dbReference type="InterPro" id="IPR016024">
    <property type="entry name" value="ARM-type_fold"/>
</dbReference>
<dbReference type="InterPro" id="IPR003613">
    <property type="entry name" value="Ubox_domain"/>
</dbReference>
<dbReference type="InterPro" id="IPR000225">
    <property type="entry name" value="Armadillo"/>
</dbReference>
<dbReference type="EC" id="2.3.2.27" evidence="3"/>
<dbReference type="Gene3D" id="3.30.40.10">
    <property type="entry name" value="Zinc/RING finger domain, C3HC4 (zinc finger)"/>
    <property type="match status" value="2"/>
</dbReference>
<dbReference type="Pfam" id="PF00514">
    <property type="entry name" value="Arm"/>
    <property type="match status" value="1"/>
</dbReference>
<evidence type="ECO:0000256" key="2">
    <source>
        <dbReference type="ARBA" id="ARBA00004906"/>
    </source>
</evidence>
<organism evidence="8 9">
    <name type="scientific">Arabidopsis arenosa</name>
    <name type="common">Sand rock-cress</name>
    <name type="synonym">Cardaminopsis arenosa</name>
    <dbReference type="NCBI Taxonomy" id="38785"/>
    <lineage>
        <taxon>Eukaryota</taxon>
        <taxon>Viridiplantae</taxon>
        <taxon>Streptophyta</taxon>
        <taxon>Embryophyta</taxon>
        <taxon>Tracheophyta</taxon>
        <taxon>Spermatophyta</taxon>
        <taxon>Magnoliopsida</taxon>
        <taxon>eudicotyledons</taxon>
        <taxon>Gunneridae</taxon>
        <taxon>Pentapetalae</taxon>
        <taxon>rosids</taxon>
        <taxon>malvids</taxon>
        <taxon>Brassicales</taxon>
        <taxon>Brassicaceae</taxon>
        <taxon>Camelineae</taxon>
        <taxon>Arabidopsis</taxon>
    </lineage>
</organism>
<dbReference type="SUPFAM" id="SSF57850">
    <property type="entry name" value="RING/U-box"/>
    <property type="match status" value="2"/>
</dbReference>
<sequence>MADSTADATKTNADTLSLRRELKKVLTENLYDEGGVKDGVETVKSIDEAIRILNCLKRESKKRKRESDISSVEVPKEFKCTLSKTVMIDPLIISSGQTYEKRYITEWLNHNRTCPKTKELLSQVRMTPNHLINDLMAQRKDLDRKPEFCTDLTTPGFCTKSILWENEIGSYNIIFIDVIDWITIDLSVDLMWCLVNNKVDRPKQEPSDFEIATEMLTGDIEPLLHRISSPSSSVEDQIEAAKELSLQTSKFVNVRDFFVAKIPDSITRLLTPLSVLGDEVDSNPELQENITTSLFNMSTFEKNKTLLAENPQVTPLLVKSLKQGTVVTRRNAAATLMSLSDIDSNKIIIANSEALKALIDLIGDSDDLSATNEAANAILNLCFDESENCKKAISLGLASAVTKNIKAGRNVDELLAVLVMISPHERVVEEMDNVGVIYDLLSILRKTSCLVTCENVVVIVHNMYVKSRERSVMKTLAEEENQHKTFTKLASQESVIVVGRAQGILQGIRAFAAEKSPAEMADSTADEATNADTLRQELQQVLKEIWYDGGGKDRGEIDEAIRILTCLRNIESKKPESPVEVPKEFICTLSKTIMIEPVIIASGQTFEKRYILEWLKHERTCPLTKQVLYHRFWIPNHLINEVIMQWCRIHNFERPKPSDEEVIDLFTGDIESLLQRISSPSSVEDQTEAAKELALQTKRFTNVCLYFVAKIPDSITRLLSPLSVLGDEVDSNPELQENIITSLFNISTVKKNQKEIAENPHVILLLTKSLRKGTDQTKKVSAAIVFSLSHTESNKNIIGNSEALKALIDLVEEGDSLATSKAFSALANLCLVKEFREKAVSAGLIRAATTKIKAGSNVDVLLSFLASISTHNRAIEEMDKLGFIYDLFSILRNSNSFVNEENALTIVVYICKGYRGLRDVVQEEATGNVVLEEENKHRTFTKLAKQEAGCTVRKAQAILQCIKTFADRKEQRQRERDDRPLRVYVRRNK</sequence>
<dbReference type="SUPFAM" id="SSF48371">
    <property type="entry name" value="ARM repeat"/>
    <property type="match status" value="2"/>
</dbReference>
<evidence type="ECO:0000313" key="8">
    <source>
        <dbReference type="EMBL" id="CAE6108202.1"/>
    </source>
</evidence>
<keyword evidence="5" id="KW-0677">Repeat</keyword>
<evidence type="ECO:0000313" key="9">
    <source>
        <dbReference type="Proteomes" id="UP000682877"/>
    </source>
</evidence>
<accession>A0A8S2AKH1</accession>
<protein>
    <recommendedName>
        <fullName evidence="3">RING-type E3 ubiquitin transferase</fullName>
        <ecNumber evidence="3">2.3.2.27</ecNumber>
    </recommendedName>
</protein>
<evidence type="ECO:0000256" key="3">
    <source>
        <dbReference type="ARBA" id="ARBA00012483"/>
    </source>
</evidence>
<dbReference type="EMBL" id="LR999456">
    <property type="protein sequence ID" value="CAE6108202.1"/>
    <property type="molecule type" value="Genomic_DNA"/>
</dbReference>
<feature type="domain" description="U-box" evidence="7">
    <location>
        <begin position="73"/>
        <end position="146"/>
    </location>
</feature>
<dbReference type="Proteomes" id="UP000682877">
    <property type="component" value="Chromosome 6"/>
</dbReference>